<keyword evidence="2" id="KW-1185">Reference proteome</keyword>
<dbReference type="EMBL" id="CP032683">
    <property type="protein sequence ID" value="AYK16078.1"/>
    <property type="molecule type" value="Genomic_DNA"/>
</dbReference>
<proteinExistence type="predicted"/>
<sequence>MNWMARIFVSSTFKDLEECRRIVGIS</sequence>
<dbReference type="AlphaFoldDB" id="A0A660HUR8"/>
<reference evidence="1 2" key="1">
    <citation type="journal article" date="2016" name="Int. J. Syst. Evol. Microbiol.">
        <title>Methanosarcina flavescens sp. nov., a methanogenic archaeon isolated from a full-scale anaerobic digester.</title>
        <authorList>
            <person name="Kern T."/>
            <person name="Fischer M.A."/>
            <person name="Deppenmeier U."/>
            <person name="Schmitz R.A."/>
            <person name="Rother M."/>
        </authorList>
    </citation>
    <scope>NUCLEOTIDE SEQUENCE [LARGE SCALE GENOMIC DNA]</scope>
    <source>
        <strain evidence="1 2">E03.2</strain>
    </source>
</reference>
<organism evidence="1 2">
    <name type="scientific">Methanosarcina flavescens</name>
    <dbReference type="NCBI Taxonomy" id="1715806"/>
    <lineage>
        <taxon>Archaea</taxon>
        <taxon>Methanobacteriati</taxon>
        <taxon>Methanobacteriota</taxon>
        <taxon>Stenosarchaea group</taxon>
        <taxon>Methanomicrobia</taxon>
        <taxon>Methanosarcinales</taxon>
        <taxon>Methanosarcinaceae</taxon>
        <taxon>Methanosarcina</taxon>
    </lineage>
</organism>
<name>A0A660HUR8_9EURY</name>
<evidence type="ECO:0000313" key="2">
    <source>
        <dbReference type="Proteomes" id="UP000053087"/>
    </source>
</evidence>
<gene>
    <name evidence="1" type="ORF">AOB57_013560</name>
</gene>
<dbReference type="KEGG" id="mfz:AOB57_013560"/>
<accession>A0A660HUR8</accession>
<evidence type="ECO:0000313" key="1">
    <source>
        <dbReference type="EMBL" id="AYK16078.1"/>
    </source>
</evidence>
<dbReference type="Proteomes" id="UP000053087">
    <property type="component" value="Chromosome"/>
</dbReference>
<protein>
    <submittedName>
        <fullName evidence="1">DUF4062 domain-containing protein</fullName>
    </submittedName>
</protein>